<evidence type="ECO:0000313" key="3">
    <source>
        <dbReference type="EMBL" id="QQP50877.1"/>
    </source>
</evidence>
<name>A0A7T8K8J2_CALRO</name>
<accession>A0A7T8K8J2</accession>
<organism evidence="3 4">
    <name type="scientific">Caligus rogercresseyi</name>
    <name type="common">Sea louse</name>
    <dbReference type="NCBI Taxonomy" id="217165"/>
    <lineage>
        <taxon>Eukaryota</taxon>
        <taxon>Metazoa</taxon>
        <taxon>Ecdysozoa</taxon>
        <taxon>Arthropoda</taxon>
        <taxon>Crustacea</taxon>
        <taxon>Multicrustacea</taxon>
        <taxon>Hexanauplia</taxon>
        <taxon>Copepoda</taxon>
        <taxon>Siphonostomatoida</taxon>
        <taxon>Caligidae</taxon>
        <taxon>Caligus</taxon>
    </lineage>
</organism>
<dbReference type="GO" id="GO:0043161">
    <property type="term" value="P:proteasome-mediated ubiquitin-dependent protein catabolic process"/>
    <property type="evidence" value="ECO:0007669"/>
    <property type="project" value="TreeGrafter"/>
</dbReference>
<evidence type="ECO:0000256" key="2">
    <source>
        <dbReference type="RuleBase" id="RU369009"/>
    </source>
</evidence>
<dbReference type="GO" id="GO:0070534">
    <property type="term" value="P:protein K63-linked ubiquitination"/>
    <property type="evidence" value="ECO:0007669"/>
    <property type="project" value="TreeGrafter"/>
</dbReference>
<dbReference type="OrthoDB" id="412600at2759"/>
<dbReference type="InterPro" id="IPR045322">
    <property type="entry name" value="HECTD1/TRIP12-like"/>
</dbReference>
<comment type="catalytic activity">
    <reaction evidence="2">
        <text>S-ubiquitinyl-[E2 ubiquitin-conjugating enzyme]-L-cysteine + [acceptor protein]-L-lysine = [E2 ubiquitin-conjugating enzyme]-L-cysteine + N(6)-ubiquitinyl-[acceptor protein]-L-lysine.</text>
        <dbReference type="EC" id="2.3.2.26"/>
    </reaction>
</comment>
<dbReference type="GO" id="GO:0061630">
    <property type="term" value="F:ubiquitin protein ligase activity"/>
    <property type="evidence" value="ECO:0007669"/>
    <property type="project" value="UniProtKB-UniRule"/>
</dbReference>
<comment type="pathway">
    <text evidence="2">Protein modification; protein ubiquitination.</text>
</comment>
<dbReference type="AlphaFoldDB" id="A0A7T8K8J2"/>
<keyword evidence="2" id="KW-0833">Ubl conjugation pathway</keyword>
<reference evidence="4" key="1">
    <citation type="submission" date="2021-01" db="EMBL/GenBank/DDBJ databases">
        <title>Caligus Genome Assembly.</title>
        <authorList>
            <person name="Gallardo-Escarate C."/>
        </authorList>
    </citation>
    <scope>NUCLEOTIDE SEQUENCE [LARGE SCALE GENOMIC DNA]</scope>
</reference>
<sequence>MGQLKHHKEWREVLKYGLLELADVLRNEGKVSAFELHSSGLIQSFLKLFATSNNDPTKKSLKLQKQRVEVFKECFRDKSKDDEQVGSPFKALVKKLISVLESIEKLQVYLYDNTTSGYGLQILNRRLRFKLERASGENGLIDRTGCTFKMEPLATVRQLERFLLKMVSKQWYDHDRSSFSFIKKIRESKALSLEYESDFDEKGLMYWIGTNGKSNPEWINPPSTAWSS</sequence>
<dbReference type="Proteomes" id="UP000595437">
    <property type="component" value="Chromosome 7"/>
</dbReference>
<gene>
    <name evidence="3" type="ORF">FKW44_012026</name>
</gene>
<evidence type="ECO:0000313" key="4">
    <source>
        <dbReference type="Proteomes" id="UP000595437"/>
    </source>
</evidence>
<dbReference type="PANTHER" id="PTHR45670:SF1">
    <property type="entry name" value="E3 UBIQUITIN-PROTEIN LIGASE HECTD1"/>
    <property type="match status" value="1"/>
</dbReference>
<dbReference type="UniPathway" id="UPA00143"/>
<keyword evidence="1 2" id="KW-0808">Transferase</keyword>
<dbReference type="EC" id="2.3.2.26" evidence="2"/>
<comment type="similarity">
    <text evidence="2">Belongs to the UPL family. K-HECT subfamily.</text>
</comment>
<evidence type="ECO:0000256" key="1">
    <source>
        <dbReference type="ARBA" id="ARBA00022679"/>
    </source>
</evidence>
<proteinExistence type="inferred from homology"/>
<dbReference type="PANTHER" id="PTHR45670">
    <property type="entry name" value="E3 UBIQUITIN-PROTEIN LIGASE TRIP12"/>
    <property type="match status" value="1"/>
</dbReference>
<protein>
    <recommendedName>
        <fullName evidence="2">E3 ubiquitin-protein ligase</fullName>
        <ecNumber evidence="2">2.3.2.26</ecNumber>
    </recommendedName>
</protein>
<comment type="function">
    <text evidence="2">E3 ubiquitin-protein ligase which accepts ubiquitin from an E2 ubiquitin-conjugating enzyme in the form of a thioester and then directly transfers the ubiquitin to targeted substrates.</text>
</comment>
<keyword evidence="4" id="KW-1185">Reference proteome</keyword>
<dbReference type="EMBL" id="CP045896">
    <property type="protein sequence ID" value="QQP50877.1"/>
    <property type="molecule type" value="Genomic_DNA"/>
</dbReference>
<dbReference type="GO" id="GO:0016607">
    <property type="term" value="C:nuclear speck"/>
    <property type="evidence" value="ECO:0007669"/>
    <property type="project" value="TreeGrafter"/>
</dbReference>